<dbReference type="Proteomes" id="UP000292027">
    <property type="component" value="Unassembled WGS sequence"/>
</dbReference>
<reference evidence="3 4" key="1">
    <citation type="journal article" date="2015" name="Stand. Genomic Sci.">
        <title>Genomic Encyclopedia of Bacterial and Archaeal Type Strains, Phase III: the genomes of soil and plant-associated and newly described type strains.</title>
        <authorList>
            <person name="Whitman W.B."/>
            <person name="Woyke T."/>
            <person name="Klenk H.P."/>
            <person name="Zhou Y."/>
            <person name="Lilburn T.G."/>
            <person name="Beck B.J."/>
            <person name="De Vos P."/>
            <person name="Vandamme P."/>
            <person name="Eisen J.A."/>
            <person name="Garrity G."/>
            <person name="Hugenholtz P."/>
            <person name="Kyrpides N.C."/>
        </authorList>
    </citation>
    <scope>NUCLEOTIDE SEQUENCE [LARGE SCALE GENOMIC DNA]</scope>
    <source>
        <strain evidence="3 4">VKM Ac-2540</strain>
    </source>
</reference>
<name>A0A4Q7WPQ0_9ACTN</name>
<dbReference type="AlphaFoldDB" id="A0A4Q7WPQ0"/>
<dbReference type="SUPFAM" id="SSF53448">
    <property type="entry name" value="Nucleotide-diphospho-sugar transferases"/>
    <property type="match status" value="1"/>
</dbReference>
<dbReference type="PANTHER" id="PTHR22916">
    <property type="entry name" value="GLYCOSYLTRANSFERASE"/>
    <property type="match status" value="1"/>
</dbReference>
<evidence type="ECO:0000256" key="1">
    <source>
        <dbReference type="SAM" id="MobiDB-lite"/>
    </source>
</evidence>
<dbReference type="Pfam" id="PF00535">
    <property type="entry name" value="Glycos_transf_2"/>
    <property type="match status" value="1"/>
</dbReference>
<dbReference type="RefSeq" id="WP_130446825.1">
    <property type="nucleotide sequence ID" value="NZ_SHKR01000014.1"/>
</dbReference>
<evidence type="ECO:0000259" key="2">
    <source>
        <dbReference type="Pfam" id="PF00535"/>
    </source>
</evidence>
<feature type="domain" description="Glycosyltransferase 2-like" evidence="2">
    <location>
        <begin position="9"/>
        <end position="126"/>
    </location>
</feature>
<gene>
    <name evidence="3" type="ORF">EV645_5477</name>
</gene>
<dbReference type="Gene3D" id="3.90.550.10">
    <property type="entry name" value="Spore Coat Polysaccharide Biosynthesis Protein SpsA, Chain A"/>
    <property type="match status" value="1"/>
</dbReference>
<keyword evidence="4" id="KW-1185">Reference proteome</keyword>
<dbReference type="InterPro" id="IPR001173">
    <property type="entry name" value="Glyco_trans_2-like"/>
</dbReference>
<evidence type="ECO:0000313" key="3">
    <source>
        <dbReference type="EMBL" id="RZU12214.1"/>
    </source>
</evidence>
<dbReference type="EMBL" id="SHKR01000014">
    <property type="protein sequence ID" value="RZU12214.1"/>
    <property type="molecule type" value="Genomic_DNA"/>
</dbReference>
<dbReference type="OrthoDB" id="3177103at2"/>
<dbReference type="InterPro" id="IPR029044">
    <property type="entry name" value="Nucleotide-diphossugar_trans"/>
</dbReference>
<sequence length="307" mass="34900">MNAVPRLTVGLPVYNGEKYLAESLDALLGQSYGEFELIISDNASTDATEEICREYAAKDPRITYLRQPANIGATPNHNFVFEQSHTELFKWASYDDLYGRELLARCVDALDNDRELVLAHSWEAFIDAAGEILLTVDYPLATASPDPVERFRSLLFAVGGDDFYGVMRSETLRRTPLHGSYHHADRTLMAEIALSGRFYQVPEVLFFRRDHPDRAERAKPTIRSRSANMEPRRAHRLSNPTARLLAEYVGGFVGAIRRAPLSSAERRRCYTHLLRWLASRAAHRSSARIEDTVPARHPQTLAEMRRR</sequence>
<feature type="region of interest" description="Disordered" evidence="1">
    <location>
        <begin position="288"/>
        <end position="307"/>
    </location>
</feature>
<accession>A0A4Q7WPQ0</accession>
<dbReference type="PANTHER" id="PTHR22916:SF56">
    <property type="entry name" value="GLYCOSYL TRANSFERASE"/>
    <property type="match status" value="1"/>
</dbReference>
<proteinExistence type="predicted"/>
<evidence type="ECO:0000313" key="4">
    <source>
        <dbReference type="Proteomes" id="UP000292027"/>
    </source>
</evidence>
<organism evidence="3 4">
    <name type="scientific">Kribbella rubisoli</name>
    <dbReference type="NCBI Taxonomy" id="3075929"/>
    <lineage>
        <taxon>Bacteria</taxon>
        <taxon>Bacillati</taxon>
        <taxon>Actinomycetota</taxon>
        <taxon>Actinomycetes</taxon>
        <taxon>Propionibacteriales</taxon>
        <taxon>Kribbellaceae</taxon>
        <taxon>Kribbella</taxon>
    </lineage>
</organism>
<comment type="caution">
    <text evidence="3">The sequence shown here is derived from an EMBL/GenBank/DDBJ whole genome shotgun (WGS) entry which is preliminary data.</text>
</comment>
<protein>
    <submittedName>
        <fullName evidence="3">Glycosyltransferase involved in cell wall biosynthesis</fullName>
    </submittedName>
</protein>